<keyword evidence="3 5" id="KW-0067">ATP-binding</keyword>
<keyword evidence="1" id="KW-0813">Transport</keyword>
<dbReference type="Gene3D" id="3.40.50.300">
    <property type="entry name" value="P-loop containing nucleotide triphosphate hydrolases"/>
    <property type="match status" value="1"/>
</dbReference>
<dbReference type="GO" id="GO:0015808">
    <property type="term" value="P:L-alanine transport"/>
    <property type="evidence" value="ECO:0007669"/>
    <property type="project" value="TreeGrafter"/>
</dbReference>
<accession>A0A7V4G8J3</accession>
<dbReference type="PANTHER" id="PTHR45772:SF7">
    <property type="entry name" value="AMINO ACID ABC TRANSPORTER ATP-BINDING PROTEIN"/>
    <property type="match status" value="1"/>
</dbReference>
<evidence type="ECO:0000256" key="3">
    <source>
        <dbReference type="ARBA" id="ARBA00022840"/>
    </source>
</evidence>
<dbReference type="EMBL" id="DSXI01000379">
    <property type="protein sequence ID" value="HGS05359.1"/>
    <property type="molecule type" value="Genomic_DNA"/>
</dbReference>
<dbReference type="GO" id="GO:0005886">
    <property type="term" value="C:plasma membrane"/>
    <property type="evidence" value="ECO:0007669"/>
    <property type="project" value="TreeGrafter"/>
</dbReference>
<gene>
    <name evidence="5" type="ORF">ENT08_06435</name>
</gene>
<name>A0A7V4G8J3_9BACT</name>
<dbReference type="GO" id="GO:0015188">
    <property type="term" value="F:L-isoleucine transmembrane transporter activity"/>
    <property type="evidence" value="ECO:0007669"/>
    <property type="project" value="TreeGrafter"/>
</dbReference>
<keyword evidence="2" id="KW-0547">Nucleotide-binding</keyword>
<dbReference type="GO" id="GO:0005304">
    <property type="term" value="F:L-valine transmembrane transporter activity"/>
    <property type="evidence" value="ECO:0007669"/>
    <property type="project" value="TreeGrafter"/>
</dbReference>
<comment type="caution">
    <text evidence="5">The sequence shown here is derived from an EMBL/GenBank/DDBJ whole genome shotgun (WGS) entry which is preliminary data.</text>
</comment>
<dbReference type="InterPro" id="IPR003593">
    <property type="entry name" value="AAA+_ATPase"/>
</dbReference>
<protein>
    <submittedName>
        <fullName evidence="5">ABC transporter ATP-binding protein</fullName>
    </submittedName>
</protein>
<dbReference type="SMART" id="SM00382">
    <property type="entry name" value="AAA"/>
    <property type="match status" value="1"/>
</dbReference>
<feature type="domain" description="ABC transporter" evidence="4">
    <location>
        <begin position="5"/>
        <end position="240"/>
    </location>
</feature>
<organism evidence="5">
    <name type="scientific">Desulfobacca acetoxidans</name>
    <dbReference type="NCBI Taxonomy" id="60893"/>
    <lineage>
        <taxon>Bacteria</taxon>
        <taxon>Pseudomonadati</taxon>
        <taxon>Thermodesulfobacteriota</taxon>
        <taxon>Desulfobaccia</taxon>
        <taxon>Desulfobaccales</taxon>
        <taxon>Desulfobaccaceae</taxon>
        <taxon>Desulfobacca</taxon>
    </lineage>
</organism>
<dbReference type="Pfam" id="PF00005">
    <property type="entry name" value="ABC_tran"/>
    <property type="match status" value="1"/>
</dbReference>
<sequence>MDTCLEVRQLGKRYRGRWVLREVSFAVRTGEILGIIGPNGAGKSTLFHLISGVTPPSQGTVWFEGQDVTAWPPHRLCRAGMARTFQIPRIFPDMTVAENVRLGLWFGKEEALREKDQEERLQELLELVGLTEKSRTRAGELSLARQRLLEVARALATRPRLLLWDEIAAGLSAKAVEHLTSLALSLPERGVTLLITDHLLHLVLPVSHRLLALDQGEVIALGAPQDVINHPEVISAYLGERPEKTAGAVNP</sequence>
<dbReference type="Pfam" id="PF12399">
    <property type="entry name" value="BCA_ABC_TP_C"/>
    <property type="match status" value="1"/>
</dbReference>
<dbReference type="GO" id="GO:1903806">
    <property type="term" value="P:L-isoleucine import across plasma membrane"/>
    <property type="evidence" value="ECO:0007669"/>
    <property type="project" value="TreeGrafter"/>
</dbReference>
<dbReference type="InterPro" id="IPR003439">
    <property type="entry name" value="ABC_transporter-like_ATP-bd"/>
</dbReference>
<dbReference type="GO" id="GO:0005524">
    <property type="term" value="F:ATP binding"/>
    <property type="evidence" value="ECO:0007669"/>
    <property type="project" value="UniProtKB-KW"/>
</dbReference>
<dbReference type="GO" id="GO:0016887">
    <property type="term" value="F:ATP hydrolysis activity"/>
    <property type="evidence" value="ECO:0007669"/>
    <property type="project" value="InterPro"/>
</dbReference>
<dbReference type="GO" id="GO:0042941">
    <property type="term" value="P:D-alanine transmembrane transport"/>
    <property type="evidence" value="ECO:0007669"/>
    <property type="project" value="TreeGrafter"/>
</dbReference>
<proteinExistence type="predicted"/>
<evidence type="ECO:0000313" key="5">
    <source>
        <dbReference type="EMBL" id="HGS05359.1"/>
    </source>
</evidence>
<dbReference type="InterPro" id="IPR051120">
    <property type="entry name" value="ABC_AA/LPS_Transport"/>
</dbReference>
<dbReference type="InterPro" id="IPR032823">
    <property type="entry name" value="BCA_ABC_TP_C"/>
</dbReference>
<dbReference type="GO" id="GO:0015192">
    <property type="term" value="F:L-phenylalanine transmembrane transporter activity"/>
    <property type="evidence" value="ECO:0007669"/>
    <property type="project" value="TreeGrafter"/>
</dbReference>
<dbReference type="PANTHER" id="PTHR45772">
    <property type="entry name" value="CONSERVED COMPONENT OF ABC TRANSPORTER FOR NATURAL AMINO ACIDS-RELATED"/>
    <property type="match status" value="1"/>
</dbReference>
<evidence type="ECO:0000256" key="1">
    <source>
        <dbReference type="ARBA" id="ARBA00022448"/>
    </source>
</evidence>
<reference evidence="5" key="1">
    <citation type="journal article" date="2020" name="mSystems">
        <title>Genome- and Community-Level Interaction Insights into Carbon Utilization and Element Cycling Functions of Hydrothermarchaeota in Hydrothermal Sediment.</title>
        <authorList>
            <person name="Zhou Z."/>
            <person name="Liu Y."/>
            <person name="Xu W."/>
            <person name="Pan J."/>
            <person name="Luo Z.H."/>
            <person name="Li M."/>
        </authorList>
    </citation>
    <scope>NUCLEOTIDE SEQUENCE [LARGE SCALE GENOMIC DNA]</scope>
    <source>
        <strain evidence="5">SpSt-548</strain>
    </source>
</reference>
<dbReference type="GO" id="GO:1903805">
    <property type="term" value="P:L-valine import across plasma membrane"/>
    <property type="evidence" value="ECO:0007669"/>
    <property type="project" value="TreeGrafter"/>
</dbReference>
<evidence type="ECO:0000256" key="2">
    <source>
        <dbReference type="ARBA" id="ARBA00022741"/>
    </source>
</evidence>
<dbReference type="AlphaFoldDB" id="A0A7V4G8J3"/>
<dbReference type="PROSITE" id="PS50893">
    <property type="entry name" value="ABC_TRANSPORTER_2"/>
    <property type="match status" value="1"/>
</dbReference>
<evidence type="ECO:0000259" key="4">
    <source>
        <dbReference type="PROSITE" id="PS50893"/>
    </source>
</evidence>
<dbReference type="InterPro" id="IPR027417">
    <property type="entry name" value="P-loop_NTPase"/>
</dbReference>
<dbReference type="CDD" id="cd03219">
    <property type="entry name" value="ABC_Mj1267_LivG_branched"/>
    <property type="match status" value="1"/>
</dbReference>
<dbReference type="SUPFAM" id="SSF52540">
    <property type="entry name" value="P-loop containing nucleoside triphosphate hydrolases"/>
    <property type="match status" value="1"/>
</dbReference>